<gene>
    <name evidence="1" type="ORF">GCM10007935_42890</name>
</gene>
<organism evidence="1 2">
    <name type="scientific">Hydrogenophaga electricum</name>
    <dbReference type="NCBI Taxonomy" id="1230953"/>
    <lineage>
        <taxon>Bacteria</taxon>
        <taxon>Pseudomonadati</taxon>
        <taxon>Pseudomonadota</taxon>
        <taxon>Betaproteobacteria</taxon>
        <taxon>Burkholderiales</taxon>
        <taxon>Comamonadaceae</taxon>
        <taxon>Hydrogenophaga</taxon>
    </lineage>
</organism>
<comment type="caution">
    <text evidence="1">The sequence shown here is derived from an EMBL/GenBank/DDBJ whole genome shotgun (WGS) entry which is preliminary data.</text>
</comment>
<evidence type="ECO:0000313" key="2">
    <source>
        <dbReference type="Proteomes" id="UP001156903"/>
    </source>
</evidence>
<keyword evidence="2" id="KW-1185">Reference proteome</keyword>
<proteinExistence type="predicted"/>
<name>A0ABQ6C995_9BURK</name>
<dbReference type="EMBL" id="BSPB01000090">
    <property type="protein sequence ID" value="GLS16843.1"/>
    <property type="molecule type" value="Genomic_DNA"/>
</dbReference>
<sequence>MAIPVFRKTDAGRAEIGLRQAGLSPVTRRVLILVKGRDGVAALSALGLPDLPEHLALLRARGLIEPDAVPAPEPVPAALPAAVAEPVAAPLAPAEPVAAWPPEPSADEAEAVLGLQRQAFLRLRQHFGPDTATIAEAMLAARSLAQFRAAVSVLEPRLSIHLGRREAAREVGVLRGG</sequence>
<protein>
    <submittedName>
        <fullName evidence="1">Uncharacterized protein</fullName>
    </submittedName>
</protein>
<reference evidence="2" key="1">
    <citation type="journal article" date="2019" name="Int. J. Syst. Evol. Microbiol.">
        <title>The Global Catalogue of Microorganisms (GCM) 10K type strain sequencing project: providing services to taxonomists for standard genome sequencing and annotation.</title>
        <authorList>
            <consortium name="The Broad Institute Genomics Platform"/>
            <consortium name="The Broad Institute Genome Sequencing Center for Infectious Disease"/>
            <person name="Wu L."/>
            <person name="Ma J."/>
        </authorList>
    </citation>
    <scope>NUCLEOTIDE SEQUENCE [LARGE SCALE GENOMIC DNA]</scope>
    <source>
        <strain evidence="2">NBRC 109341</strain>
    </source>
</reference>
<evidence type="ECO:0000313" key="1">
    <source>
        <dbReference type="EMBL" id="GLS16843.1"/>
    </source>
</evidence>
<accession>A0ABQ6C995</accession>
<dbReference type="Proteomes" id="UP001156903">
    <property type="component" value="Unassembled WGS sequence"/>
</dbReference>
<dbReference type="RefSeq" id="WP_284309495.1">
    <property type="nucleotide sequence ID" value="NZ_BSPB01000090.1"/>
</dbReference>